<feature type="compositionally biased region" description="Polar residues" evidence="1">
    <location>
        <begin position="524"/>
        <end position="551"/>
    </location>
</feature>
<feature type="region of interest" description="Disordered" evidence="1">
    <location>
        <begin position="1134"/>
        <end position="1193"/>
    </location>
</feature>
<feature type="compositionally biased region" description="Polar residues" evidence="1">
    <location>
        <begin position="665"/>
        <end position="693"/>
    </location>
</feature>
<feature type="region of interest" description="Disordered" evidence="1">
    <location>
        <begin position="121"/>
        <end position="142"/>
    </location>
</feature>
<keyword evidence="2" id="KW-0812">Transmembrane</keyword>
<feature type="compositionally biased region" description="Polar residues" evidence="1">
    <location>
        <begin position="385"/>
        <end position="399"/>
    </location>
</feature>
<feature type="compositionally biased region" description="Low complexity" evidence="1">
    <location>
        <begin position="654"/>
        <end position="664"/>
    </location>
</feature>
<keyword evidence="2" id="KW-0472">Membrane</keyword>
<feature type="region of interest" description="Disordered" evidence="1">
    <location>
        <begin position="1"/>
        <end position="28"/>
    </location>
</feature>
<dbReference type="Proteomes" id="UP001305779">
    <property type="component" value="Unassembled WGS sequence"/>
</dbReference>
<dbReference type="EMBL" id="JAXOVC010000005">
    <property type="protein sequence ID" value="KAK4501961.1"/>
    <property type="molecule type" value="Genomic_DNA"/>
</dbReference>
<feature type="region of interest" description="Disordered" evidence="1">
    <location>
        <begin position="454"/>
        <end position="564"/>
    </location>
</feature>
<feature type="compositionally biased region" description="Low complexity" evidence="1">
    <location>
        <begin position="941"/>
        <end position="951"/>
    </location>
</feature>
<keyword evidence="2" id="KW-1133">Transmembrane helix</keyword>
<feature type="region of interest" description="Disordered" evidence="1">
    <location>
        <begin position="1060"/>
        <end position="1092"/>
    </location>
</feature>
<evidence type="ECO:0000313" key="3">
    <source>
        <dbReference type="EMBL" id="KAK4501961.1"/>
    </source>
</evidence>
<name>A0ABR0EK79_ZASCE</name>
<feature type="compositionally biased region" description="Low complexity" evidence="1">
    <location>
        <begin position="454"/>
        <end position="464"/>
    </location>
</feature>
<feature type="compositionally biased region" description="Basic and acidic residues" evidence="1">
    <location>
        <begin position="1171"/>
        <end position="1183"/>
    </location>
</feature>
<feature type="compositionally biased region" description="Low complexity" evidence="1">
    <location>
        <begin position="764"/>
        <end position="775"/>
    </location>
</feature>
<reference evidence="3 4" key="1">
    <citation type="journal article" date="2023" name="G3 (Bethesda)">
        <title>A chromosome-level genome assembly of Zasmidium syzygii isolated from banana leaves.</title>
        <authorList>
            <person name="van Westerhoven A.C."/>
            <person name="Mehrabi R."/>
            <person name="Talebi R."/>
            <person name="Steentjes M.B.F."/>
            <person name="Corcolon B."/>
            <person name="Chong P.A."/>
            <person name="Kema G.H.J."/>
            <person name="Seidl M.F."/>
        </authorList>
    </citation>
    <scope>NUCLEOTIDE SEQUENCE [LARGE SCALE GENOMIC DNA]</scope>
    <source>
        <strain evidence="3 4">P124</strain>
    </source>
</reference>
<evidence type="ECO:0000256" key="2">
    <source>
        <dbReference type="SAM" id="Phobius"/>
    </source>
</evidence>
<protein>
    <submittedName>
        <fullName evidence="3">Uncharacterized protein</fullName>
    </submittedName>
</protein>
<feature type="region of interest" description="Disordered" evidence="1">
    <location>
        <begin position="760"/>
        <end position="806"/>
    </location>
</feature>
<proteinExistence type="predicted"/>
<sequence>MAPGASFQSSDGGAFPMTGGANFPRQDGASAAASSASSAVSPAIVGAGIGIGVLILAIIVGVVIRIHIVRKNHQRSMAELERGLASSPSRQMEMARPISAPGCGRLMPHGQWDALYSNDSVNEPQHAARPDKRQRTSVSIPQRIRQSKKLRAFKHLSAIMENTESPRIGTQTPTPPSPQAVAQADRLMGSPKMMIGQAQTADHAIEAMDITDARPESPVFDVLPSFAIYSPARYGAAIANNDEAKNNRPAKALRAVSAGVLDTDGAVFGNADRLIHNPKRRERPSMHARSVSLGAPTSRPPSGPVPPLPAIIPQAFTNDEFVRLGMCVTRESSESSMNSAGSSVLVTSPFLKMHSNDLPAASPTVEEVVAGDDRAELKSVLNRQWQNPNITGSRPNASLPNLKRDKTRSSIKGSIRYDSESALSNRFSIASTSSGSSRAENRLSIPQIATADRVSISRVSSSNSLLDGGSAGRVQKIETPPRRKSHRQSFVSASGSPAARDKKRSSALRDMSSNITGPAKRRQISVSTQGSTCSSNGNPFQWDTNASNTLPKHSALKGSPNARKTKGRLNCVRISTLTPEVFVSRSVSSSPPDGIVMDDILEERESDEIKREVEKERAEVERAVASERRRSRPPMPPRNVSNDSCLRIQTLRASLTPSSPTLSSWNNYDQSAQNAGGLASQPSDSNMSVSPLWSRNSSRLSNRSSGAFVIPRFPSPSKAKASIAVTIPEPDSAPMPEFSLDVDIESPTLGFNDMHSSSPFGLAVSSRSQRSPVSPEDSANGDSPVDYSPVSPADMPSSPPLPLSKTKEYDPGWCPVVFDFPTSHEYDPASPPFIWNGFSSDYPDPDRSSGIWLPFALNRDDVSPRSQLRYLAAHGLGKEKDDSPPLSPKTVPTVIPDLKLTSENASTLLSTSTSSFLGSQVPVLAPPTRETDTTLPQWTLQPRPATAPQPTQHRRQRSVSNMKTPRPSTARAPPLPTIPQSSSPASPIPAPLSVPEGKKSIPMGPRSAPAKSVLKNAMALRRMNSEVQTHRESRESRNFVRLGREASPLLPWIGTETEDFDTRAGADSSSPASFSSLEDAQPKRQTIHGVPQVDVTPRASALDELSFKDLEKVIEGALAGFDAEHRASTSISKPTAYAYGQGQNISPTEEKRNSNVWDDGEKFWSLSVETPRSKREEEPRTVDPRLLSTPMSITATPRSLYDADGFLK</sequence>
<feature type="region of interest" description="Disordered" evidence="1">
    <location>
        <begin position="385"/>
        <end position="413"/>
    </location>
</feature>
<feature type="region of interest" description="Disordered" evidence="1">
    <location>
        <begin position="274"/>
        <end position="305"/>
    </location>
</feature>
<evidence type="ECO:0000313" key="4">
    <source>
        <dbReference type="Proteomes" id="UP001305779"/>
    </source>
</evidence>
<gene>
    <name evidence="3" type="ORF">PRZ48_007771</name>
</gene>
<evidence type="ECO:0000256" key="1">
    <source>
        <dbReference type="SAM" id="MobiDB-lite"/>
    </source>
</evidence>
<keyword evidence="4" id="KW-1185">Reference proteome</keyword>
<feature type="region of interest" description="Disordered" evidence="1">
    <location>
        <begin position="612"/>
        <end position="700"/>
    </location>
</feature>
<organism evidence="3 4">
    <name type="scientific">Zasmidium cellare</name>
    <name type="common">Wine cellar mold</name>
    <name type="synonym">Racodium cellare</name>
    <dbReference type="NCBI Taxonomy" id="395010"/>
    <lineage>
        <taxon>Eukaryota</taxon>
        <taxon>Fungi</taxon>
        <taxon>Dikarya</taxon>
        <taxon>Ascomycota</taxon>
        <taxon>Pezizomycotina</taxon>
        <taxon>Dothideomycetes</taxon>
        <taxon>Dothideomycetidae</taxon>
        <taxon>Mycosphaerellales</taxon>
        <taxon>Mycosphaerellaceae</taxon>
        <taxon>Zasmidium</taxon>
    </lineage>
</organism>
<feature type="compositionally biased region" description="Polar residues" evidence="1">
    <location>
        <begin position="1"/>
        <end position="11"/>
    </location>
</feature>
<comment type="caution">
    <text evidence="3">The sequence shown here is derived from an EMBL/GenBank/DDBJ whole genome shotgun (WGS) entry which is preliminary data.</text>
</comment>
<feature type="transmembrane region" description="Helical" evidence="2">
    <location>
        <begin position="43"/>
        <end position="68"/>
    </location>
</feature>
<feature type="region of interest" description="Disordered" evidence="1">
    <location>
        <begin position="918"/>
        <end position="1009"/>
    </location>
</feature>
<feature type="compositionally biased region" description="Basic and acidic residues" evidence="1">
    <location>
        <begin position="612"/>
        <end position="628"/>
    </location>
</feature>
<feature type="compositionally biased region" description="Polar residues" evidence="1">
    <location>
        <begin position="958"/>
        <end position="967"/>
    </location>
</feature>
<accession>A0ABR0EK79</accession>